<dbReference type="GO" id="GO:0005548">
    <property type="term" value="F:phospholipid transporter activity"/>
    <property type="evidence" value="ECO:0007669"/>
    <property type="project" value="TreeGrafter"/>
</dbReference>
<organism evidence="2 3">
    <name type="scientific">Mycobacterium intermedium</name>
    <dbReference type="NCBI Taxonomy" id="28445"/>
    <lineage>
        <taxon>Bacteria</taxon>
        <taxon>Bacillati</taxon>
        <taxon>Actinomycetota</taxon>
        <taxon>Actinomycetes</taxon>
        <taxon>Mycobacteriales</taxon>
        <taxon>Mycobacteriaceae</taxon>
        <taxon>Mycobacterium</taxon>
        <taxon>Mycobacterium simiae complex</taxon>
    </lineage>
</organism>
<feature type="transmembrane region" description="Helical" evidence="1">
    <location>
        <begin position="44"/>
        <end position="70"/>
    </location>
</feature>
<protein>
    <submittedName>
        <fullName evidence="2">ABC transporter permease</fullName>
    </submittedName>
</protein>
<dbReference type="AlphaFoldDB" id="A0A1E3SEK0"/>
<accession>A0A1E3SEK0</accession>
<dbReference type="PANTHER" id="PTHR30188">
    <property type="entry name" value="ABC TRANSPORTER PERMEASE PROTEIN-RELATED"/>
    <property type="match status" value="1"/>
</dbReference>
<feature type="transmembrane region" description="Helical" evidence="1">
    <location>
        <begin position="188"/>
        <end position="213"/>
    </location>
</feature>
<keyword evidence="3" id="KW-1185">Reference proteome</keyword>
<feature type="transmembrane region" description="Helical" evidence="1">
    <location>
        <begin position="82"/>
        <end position="104"/>
    </location>
</feature>
<name>A0A1E3SEK0_MYCIE</name>
<keyword evidence="1" id="KW-0472">Membrane</keyword>
<proteinExistence type="predicted"/>
<feature type="transmembrane region" description="Helical" evidence="1">
    <location>
        <begin position="144"/>
        <end position="168"/>
    </location>
</feature>
<dbReference type="STRING" id="28445.BHQ20_12590"/>
<sequence>MVRRTDQGLQTLGRFFELGAQSLIYLSTDILRLRHPWRETLNQAAFIVGVTAIPALLIAVPFGVIIAVQVGNLIQQIGATSISGAVGGLGVIGQAAPIMAALLLGGAASSAMTTDLGSRSIRDEVDALRVMGIDPVQRLVTPRLAAIILLAPVLCIFIIFMGLAAGYVVNVGYQSGTPGSYIASFGSYATVGDVGVALAKTWLFGIIVTLIACQRGLETRKGGPRGVADSVNAAVVLGVVTVFVLNLGITALVATFMPTKVG</sequence>
<feature type="transmembrane region" description="Helical" evidence="1">
    <location>
        <begin position="234"/>
        <end position="257"/>
    </location>
</feature>
<dbReference type="GO" id="GO:0043190">
    <property type="term" value="C:ATP-binding cassette (ABC) transporter complex"/>
    <property type="evidence" value="ECO:0007669"/>
    <property type="project" value="InterPro"/>
</dbReference>
<evidence type="ECO:0000256" key="1">
    <source>
        <dbReference type="SAM" id="Phobius"/>
    </source>
</evidence>
<keyword evidence="1" id="KW-1133">Transmembrane helix</keyword>
<dbReference type="Proteomes" id="UP000192739">
    <property type="component" value="Unassembled WGS sequence"/>
</dbReference>
<comment type="caution">
    <text evidence="2">The sequence shown here is derived from an EMBL/GenBank/DDBJ whole genome shotgun (WGS) entry which is preliminary data.</text>
</comment>
<evidence type="ECO:0000313" key="2">
    <source>
        <dbReference type="EMBL" id="ORB05743.1"/>
    </source>
</evidence>
<evidence type="ECO:0000313" key="3">
    <source>
        <dbReference type="Proteomes" id="UP000192739"/>
    </source>
</evidence>
<reference evidence="2 3" key="1">
    <citation type="submission" date="2017-02" db="EMBL/GenBank/DDBJ databases">
        <title>The new phylogeny of genus Mycobacterium.</title>
        <authorList>
            <person name="Tortoli E."/>
            <person name="Trovato A."/>
            <person name="Cirillo D.M."/>
        </authorList>
    </citation>
    <scope>NUCLEOTIDE SEQUENCE [LARGE SCALE GENOMIC DNA]</scope>
    <source>
        <strain evidence="2 3">DSM 44049</strain>
    </source>
</reference>
<dbReference type="InterPro" id="IPR030802">
    <property type="entry name" value="Permease_MalE"/>
</dbReference>
<dbReference type="PANTHER" id="PTHR30188:SF4">
    <property type="entry name" value="PROTEIN TRIGALACTOSYLDIACYLGLYCEROL 1, CHLOROPLASTIC"/>
    <property type="match status" value="1"/>
</dbReference>
<keyword evidence="1" id="KW-0812">Transmembrane</keyword>
<dbReference type="Pfam" id="PF02405">
    <property type="entry name" value="MlaE"/>
    <property type="match status" value="1"/>
</dbReference>
<dbReference type="EMBL" id="MVHT01000028">
    <property type="protein sequence ID" value="ORB05743.1"/>
    <property type="molecule type" value="Genomic_DNA"/>
</dbReference>
<gene>
    <name evidence="2" type="ORF">BST27_12295</name>
</gene>